<evidence type="ECO:0000256" key="5">
    <source>
        <dbReference type="ARBA" id="ARBA00022833"/>
    </source>
</evidence>
<keyword evidence="7" id="KW-0238">DNA-binding</keyword>
<name>A0A7L2M004_9SYLV</name>
<evidence type="ECO:0000256" key="10">
    <source>
        <dbReference type="ARBA" id="ARBA00038390"/>
    </source>
</evidence>
<dbReference type="PROSITE" id="PS00028">
    <property type="entry name" value="ZINC_FINGER_C2H2_1"/>
    <property type="match status" value="1"/>
</dbReference>
<feature type="non-terminal residue" evidence="14">
    <location>
        <position position="107"/>
    </location>
</feature>
<evidence type="ECO:0000256" key="6">
    <source>
        <dbReference type="ARBA" id="ARBA00023015"/>
    </source>
</evidence>
<dbReference type="InterPro" id="IPR036236">
    <property type="entry name" value="Znf_C2H2_sf"/>
</dbReference>
<keyword evidence="3" id="KW-0677">Repeat</keyword>
<evidence type="ECO:0000256" key="1">
    <source>
        <dbReference type="ARBA" id="ARBA00004123"/>
    </source>
</evidence>
<evidence type="ECO:0000256" key="2">
    <source>
        <dbReference type="ARBA" id="ARBA00022723"/>
    </source>
</evidence>
<sequence length="107" mass="11426">PSPDPFFPVPANSIKVEMSSDEDSPGRALSQEDKEGLGEDSLPEPFPEPFPEQFPEQPGGIRLPNGKLKCDICGMVCIGPNVLMVHKRSHTGEIPGKNGGNMGKNGN</sequence>
<dbReference type="EMBL" id="VWYN01026882">
    <property type="protein sequence ID" value="NXR55864.1"/>
    <property type="molecule type" value="Genomic_DNA"/>
</dbReference>
<keyword evidence="6" id="KW-0805">Transcription regulation</keyword>
<keyword evidence="9" id="KW-0539">Nucleus</keyword>
<keyword evidence="2" id="KW-0479">Metal-binding</keyword>
<evidence type="ECO:0000313" key="16">
    <source>
        <dbReference type="Proteomes" id="UP000527178"/>
    </source>
</evidence>
<protein>
    <submittedName>
        <fullName evidence="14">IKZF4 protein</fullName>
    </submittedName>
</protein>
<feature type="domain" description="C2H2-type" evidence="13">
    <location>
        <begin position="68"/>
        <end position="95"/>
    </location>
</feature>
<dbReference type="SUPFAM" id="SSF57667">
    <property type="entry name" value="beta-beta-alpha zinc fingers"/>
    <property type="match status" value="1"/>
</dbReference>
<dbReference type="EMBL" id="VWYN01021333">
    <property type="protein sequence ID" value="NXR53243.1"/>
    <property type="molecule type" value="Genomic_DNA"/>
</dbReference>
<comment type="subcellular location">
    <subcellularLocation>
        <location evidence="1">Nucleus</location>
    </subcellularLocation>
</comment>
<evidence type="ECO:0000256" key="9">
    <source>
        <dbReference type="ARBA" id="ARBA00023242"/>
    </source>
</evidence>
<evidence type="ECO:0000256" key="12">
    <source>
        <dbReference type="SAM" id="MobiDB-lite"/>
    </source>
</evidence>
<evidence type="ECO:0000256" key="11">
    <source>
        <dbReference type="PROSITE-ProRule" id="PRU00042"/>
    </source>
</evidence>
<organism evidence="14 16">
    <name type="scientific">Hippolais icterina</name>
    <name type="common">icterine warbler</name>
    <dbReference type="NCBI Taxonomy" id="68497"/>
    <lineage>
        <taxon>Eukaryota</taxon>
        <taxon>Metazoa</taxon>
        <taxon>Chordata</taxon>
        <taxon>Craniata</taxon>
        <taxon>Vertebrata</taxon>
        <taxon>Euteleostomi</taxon>
        <taxon>Archelosauria</taxon>
        <taxon>Archosauria</taxon>
        <taxon>Dinosauria</taxon>
        <taxon>Saurischia</taxon>
        <taxon>Theropoda</taxon>
        <taxon>Coelurosauria</taxon>
        <taxon>Aves</taxon>
        <taxon>Neognathae</taxon>
        <taxon>Neoaves</taxon>
        <taxon>Telluraves</taxon>
        <taxon>Australaves</taxon>
        <taxon>Passeriformes</taxon>
        <taxon>Sylvioidea</taxon>
        <taxon>Sylviidae</taxon>
        <taxon>Acrocephalinae</taxon>
        <taxon>Hippolais</taxon>
    </lineage>
</organism>
<dbReference type="GO" id="GO:0005634">
    <property type="term" value="C:nucleus"/>
    <property type="evidence" value="ECO:0007669"/>
    <property type="project" value="UniProtKB-SubCell"/>
</dbReference>
<gene>
    <name evidence="14" type="primary">Ikzf4_0</name>
    <name evidence="15" type="synonym">Ikzf4_1</name>
    <name evidence="15" type="ORF">HIPICT_R14831</name>
    <name evidence="14" type="ORF">HIPICT_R15586</name>
</gene>
<dbReference type="PROSITE" id="PS50157">
    <property type="entry name" value="ZINC_FINGER_C2H2_2"/>
    <property type="match status" value="1"/>
</dbReference>
<dbReference type="Proteomes" id="UP000527178">
    <property type="component" value="Unassembled WGS sequence"/>
</dbReference>
<dbReference type="FunFam" id="3.30.160.60:FF:000168">
    <property type="entry name" value="zinc finger protein Eos isoform X1"/>
    <property type="match status" value="1"/>
</dbReference>
<comment type="similarity">
    <text evidence="10">Belongs to the Ikaros C2H2-type zinc-finger protein family.</text>
</comment>
<accession>A0A7L2M004</accession>
<keyword evidence="5" id="KW-0862">Zinc</keyword>
<evidence type="ECO:0000259" key="13">
    <source>
        <dbReference type="PROSITE" id="PS50157"/>
    </source>
</evidence>
<dbReference type="AlphaFoldDB" id="A0A7L2M004"/>
<dbReference type="InterPro" id="IPR013087">
    <property type="entry name" value="Znf_C2H2_type"/>
</dbReference>
<keyword evidence="16" id="KW-1185">Reference proteome</keyword>
<dbReference type="Gene3D" id="3.30.160.60">
    <property type="entry name" value="Classic Zinc Finger"/>
    <property type="match status" value="1"/>
</dbReference>
<dbReference type="GO" id="GO:0008270">
    <property type="term" value="F:zinc ion binding"/>
    <property type="evidence" value="ECO:0007669"/>
    <property type="project" value="UniProtKB-KW"/>
</dbReference>
<feature type="non-terminal residue" evidence="14">
    <location>
        <position position="1"/>
    </location>
</feature>
<evidence type="ECO:0000256" key="7">
    <source>
        <dbReference type="ARBA" id="ARBA00023125"/>
    </source>
</evidence>
<evidence type="ECO:0000256" key="3">
    <source>
        <dbReference type="ARBA" id="ARBA00022737"/>
    </source>
</evidence>
<keyword evidence="8" id="KW-0804">Transcription</keyword>
<reference evidence="14 16" key="1">
    <citation type="submission" date="2019-09" db="EMBL/GenBank/DDBJ databases">
        <title>Bird 10,000 Genomes (B10K) Project - Family phase.</title>
        <authorList>
            <person name="Zhang G."/>
        </authorList>
    </citation>
    <scope>NUCLEOTIDE SEQUENCE [LARGE SCALE GENOMIC DNA]</scope>
    <source>
        <strain evidence="14">B10K-DU-002-18</strain>
        <tissue evidence="14">Muscle</tissue>
    </source>
</reference>
<evidence type="ECO:0000313" key="14">
    <source>
        <dbReference type="EMBL" id="NXR53243.1"/>
    </source>
</evidence>
<feature type="region of interest" description="Disordered" evidence="12">
    <location>
        <begin position="1"/>
        <end position="62"/>
    </location>
</feature>
<keyword evidence="4 11" id="KW-0863">Zinc-finger</keyword>
<evidence type="ECO:0000256" key="4">
    <source>
        <dbReference type="ARBA" id="ARBA00022771"/>
    </source>
</evidence>
<comment type="caution">
    <text evidence="14">The sequence shown here is derived from an EMBL/GenBank/DDBJ whole genome shotgun (WGS) entry which is preliminary data.</text>
</comment>
<proteinExistence type="inferred from homology"/>
<dbReference type="GO" id="GO:0003677">
    <property type="term" value="F:DNA binding"/>
    <property type="evidence" value="ECO:0007669"/>
    <property type="project" value="UniProtKB-KW"/>
</dbReference>
<evidence type="ECO:0000256" key="8">
    <source>
        <dbReference type="ARBA" id="ARBA00023163"/>
    </source>
</evidence>
<evidence type="ECO:0000313" key="15">
    <source>
        <dbReference type="EMBL" id="NXR55864.1"/>
    </source>
</evidence>